<proteinExistence type="predicted"/>
<dbReference type="EMBL" id="JAGGLJ010000010">
    <property type="protein sequence ID" value="MBP2025630.1"/>
    <property type="molecule type" value="Genomic_DNA"/>
</dbReference>
<organism evidence="3 4">
    <name type="scientific">Peptoniphilus stercorisuis</name>
    <dbReference type="NCBI Taxonomy" id="1436965"/>
    <lineage>
        <taxon>Bacteria</taxon>
        <taxon>Bacillati</taxon>
        <taxon>Bacillota</taxon>
        <taxon>Tissierellia</taxon>
        <taxon>Tissierellales</taxon>
        <taxon>Peptoniphilaceae</taxon>
        <taxon>Peptoniphilus</taxon>
    </lineage>
</organism>
<accession>A0ABS4KCZ2</accession>
<evidence type="ECO:0000259" key="2">
    <source>
        <dbReference type="PROSITE" id="PS51272"/>
    </source>
</evidence>
<sequence>MKIKITIILFFVFLLGFLDLENIYAEEKLKFERVEVFKDAIKVKVNKSNTEIYLYDEEGCFVTRQIIENKEATIYINKYNDSEKSKSKIVAINRDEEIYIYLDNENIKIQDNYYNRDNSINIKNEEREVYPKDIKINKNIVKGHLKNQNEEILKVYLLGEYLGEGYIKNNEFKIELVENISENEELNFYIEDKIKKSDLYRNFYVMGYEDGRFKGNKYLTRAEATMMISRLINNSCKFNMPSITKYKDAKVGWYSEAINFAKSKGLIYGYREDGTFRPDENISRLDFAKILENYKNNEENLNSIEENRIEKALNEIYKKDLEKSTDKNYIEDKYITRSESVHILNIAFGRISSKNSIRKAANISKLKICKDLKSSDCYYVDIIDAMNTHSSYRRSSRDEMEIWTEIREI</sequence>
<dbReference type="PANTHER" id="PTHR43308">
    <property type="entry name" value="OUTER MEMBRANE PROTEIN ALPHA-RELATED"/>
    <property type="match status" value="1"/>
</dbReference>
<feature type="coiled-coil region" evidence="1">
    <location>
        <begin position="287"/>
        <end position="315"/>
    </location>
</feature>
<evidence type="ECO:0000313" key="3">
    <source>
        <dbReference type="EMBL" id="MBP2025630.1"/>
    </source>
</evidence>
<dbReference type="Pfam" id="PF00395">
    <property type="entry name" value="SLH"/>
    <property type="match status" value="2"/>
</dbReference>
<keyword evidence="1" id="KW-0175">Coiled coil</keyword>
<comment type="caution">
    <text evidence="3">The sequence shown here is derived from an EMBL/GenBank/DDBJ whole genome shotgun (WGS) entry which is preliminary data.</text>
</comment>
<name>A0ABS4KCZ2_9FIRM</name>
<gene>
    <name evidence="3" type="ORF">J2Z71_001173</name>
</gene>
<protein>
    <recommendedName>
        <fullName evidence="2">SLH domain-containing protein</fullName>
    </recommendedName>
</protein>
<dbReference type="PROSITE" id="PS51272">
    <property type="entry name" value="SLH"/>
    <property type="match status" value="1"/>
</dbReference>
<keyword evidence="4" id="KW-1185">Reference proteome</keyword>
<dbReference type="Proteomes" id="UP001519306">
    <property type="component" value="Unassembled WGS sequence"/>
</dbReference>
<dbReference type="RefSeq" id="WP_210060919.1">
    <property type="nucleotide sequence ID" value="NZ_JAGGLJ010000010.1"/>
</dbReference>
<feature type="domain" description="SLH" evidence="2">
    <location>
        <begin position="241"/>
        <end position="305"/>
    </location>
</feature>
<reference evidence="3 4" key="1">
    <citation type="submission" date="2021-03" db="EMBL/GenBank/DDBJ databases">
        <title>Genomic Encyclopedia of Type Strains, Phase IV (KMG-IV): sequencing the most valuable type-strain genomes for metagenomic binning, comparative biology and taxonomic classification.</title>
        <authorList>
            <person name="Goeker M."/>
        </authorList>
    </citation>
    <scope>NUCLEOTIDE SEQUENCE [LARGE SCALE GENOMIC DNA]</scope>
    <source>
        <strain evidence="3 4">DSM 27563</strain>
    </source>
</reference>
<evidence type="ECO:0000256" key="1">
    <source>
        <dbReference type="SAM" id="Coils"/>
    </source>
</evidence>
<dbReference type="InterPro" id="IPR051465">
    <property type="entry name" value="Cell_Envelope_Struct_Comp"/>
</dbReference>
<evidence type="ECO:0000313" key="4">
    <source>
        <dbReference type="Proteomes" id="UP001519306"/>
    </source>
</evidence>
<dbReference type="InterPro" id="IPR001119">
    <property type="entry name" value="SLH_dom"/>
</dbReference>